<gene>
    <name evidence="1" type="ORF">CPAR01_09520</name>
</gene>
<keyword evidence="2" id="KW-1185">Reference proteome</keyword>
<dbReference type="Proteomes" id="UP001241169">
    <property type="component" value="Unassembled WGS sequence"/>
</dbReference>
<dbReference type="RefSeq" id="XP_060347915.1">
    <property type="nucleotide sequence ID" value="XM_060493785.1"/>
</dbReference>
<name>A0ABQ9SI67_9PEZI</name>
<organism evidence="1 2">
    <name type="scientific">Colletotrichum paranaense</name>
    <dbReference type="NCBI Taxonomy" id="1914294"/>
    <lineage>
        <taxon>Eukaryota</taxon>
        <taxon>Fungi</taxon>
        <taxon>Dikarya</taxon>
        <taxon>Ascomycota</taxon>
        <taxon>Pezizomycotina</taxon>
        <taxon>Sordariomycetes</taxon>
        <taxon>Hypocreomycetidae</taxon>
        <taxon>Glomerellales</taxon>
        <taxon>Glomerellaceae</taxon>
        <taxon>Colletotrichum</taxon>
        <taxon>Colletotrichum acutatum species complex</taxon>
    </lineage>
</organism>
<proteinExistence type="predicted"/>
<comment type="caution">
    <text evidence="1">The sequence shown here is derived from an EMBL/GenBank/DDBJ whole genome shotgun (WGS) entry which is preliminary data.</text>
</comment>
<sequence>MPDAKGYSTGLLSFPCLSRAIPFSFDTSYHSTSRCSGSRQDGNMVEDIVGDVDRAPEEEACDAEDVLDWMLVWLVLGVVADVEGLELELDIGEPEIVDEEVTDDKEIMTVVELDMTDDPELPLLLVVLAVAEGVEVDVPVLPDVKEEPVKDEEEEPVVPLLLVAFKLALGFMLKVVESPVLVLELSVLKVLVDEVVAKFEEEVVDDCVEVVEVLLKLVKDVEMETSEDGEVVLESVMMIVDPLLEELEVLDDDEVRVVEVSVPLVPVVVVLPVSVDVEEVVRVDELDELEESEALGLKPYTLKY</sequence>
<reference evidence="1 2" key="1">
    <citation type="submission" date="2016-10" db="EMBL/GenBank/DDBJ databases">
        <title>The genome sequence of Colletotrichum fioriniae PJ7.</title>
        <authorList>
            <person name="Baroncelli R."/>
        </authorList>
    </citation>
    <scope>NUCLEOTIDE SEQUENCE [LARGE SCALE GENOMIC DNA]</scope>
    <source>
        <strain evidence="1 2">IMI 384185</strain>
    </source>
</reference>
<evidence type="ECO:0000313" key="1">
    <source>
        <dbReference type="EMBL" id="KAK1535978.1"/>
    </source>
</evidence>
<accession>A0ABQ9SI67</accession>
<dbReference type="GeneID" id="85377684"/>
<evidence type="ECO:0000313" key="2">
    <source>
        <dbReference type="Proteomes" id="UP001241169"/>
    </source>
</evidence>
<dbReference type="EMBL" id="MOPA01000007">
    <property type="protein sequence ID" value="KAK1535978.1"/>
    <property type="molecule type" value="Genomic_DNA"/>
</dbReference>
<protein>
    <submittedName>
        <fullName evidence="1">Uncharacterized protein</fullName>
    </submittedName>
</protein>